<reference evidence="2" key="1">
    <citation type="submission" date="2023-10" db="EMBL/GenBank/DDBJ databases">
        <title>Genome assemblies of two species of porcelain crab, Petrolisthes cinctipes and Petrolisthes manimaculis (Anomura: Porcellanidae).</title>
        <authorList>
            <person name="Angst P."/>
        </authorList>
    </citation>
    <scope>NUCLEOTIDE SEQUENCE</scope>
    <source>
        <strain evidence="2">PB745_01</strain>
        <tissue evidence="2">Gill</tissue>
    </source>
</reference>
<sequence length="94" mass="10997">MSEISQKAREAAREEYDVNKIGHIGDDNDDEYSFFTFLFHHTRHAIRASVAYLVLMKAGNDLLDGLETLHDETVEEREGEIEKRKGKTETWRRE</sequence>
<dbReference type="Proteomes" id="UP001286313">
    <property type="component" value="Unassembled WGS sequence"/>
</dbReference>
<name>A0AAE1KSQ4_PETCI</name>
<feature type="compositionally biased region" description="Basic and acidic residues" evidence="1">
    <location>
        <begin position="80"/>
        <end position="94"/>
    </location>
</feature>
<evidence type="ECO:0000313" key="2">
    <source>
        <dbReference type="EMBL" id="KAK3883359.1"/>
    </source>
</evidence>
<accession>A0AAE1KSQ4</accession>
<feature type="region of interest" description="Disordered" evidence="1">
    <location>
        <begin position="74"/>
        <end position="94"/>
    </location>
</feature>
<protein>
    <submittedName>
        <fullName evidence="2">Uncharacterized protein</fullName>
    </submittedName>
</protein>
<dbReference type="EMBL" id="JAWQEG010000997">
    <property type="protein sequence ID" value="KAK3883359.1"/>
    <property type="molecule type" value="Genomic_DNA"/>
</dbReference>
<comment type="caution">
    <text evidence="2">The sequence shown here is derived from an EMBL/GenBank/DDBJ whole genome shotgun (WGS) entry which is preliminary data.</text>
</comment>
<keyword evidence="3" id="KW-1185">Reference proteome</keyword>
<evidence type="ECO:0000313" key="3">
    <source>
        <dbReference type="Proteomes" id="UP001286313"/>
    </source>
</evidence>
<proteinExistence type="predicted"/>
<organism evidence="2 3">
    <name type="scientific">Petrolisthes cinctipes</name>
    <name type="common">Flat porcelain crab</name>
    <dbReference type="NCBI Taxonomy" id="88211"/>
    <lineage>
        <taxon>Eukaryota</taxon>
        <taxon>Metazoa</taxon>
        <taxon>Ecdysozoa</taxon>
        <taxon>Arthropoda</taxon>
        <taxon>Crustacea</taxon>
        <taxon>Multicrustacea</taxon>
        <taxon>Malacostraca</taxon>
        <taxon>Eumalacostraca</taxon>
        <taxon>Eucarida</taxon>
        <taxon>Decapoda</taxon>
        <taxon>Pleocyemata</taxon>
        <taxon>Anomura</taxon>
        <taxon>Galatheoidea</taxon>
        <taxon>Porcellanidae</taxon>
        <taxon>Petrolisthes</taxon>
    </lineage>
</organism>
<evidence type="ECO:0000256" key="1">
    <source>
        <dbReference type="SAM" id="MobiDB-lite"/>
    </source>
</evidence>
<gene>
    <name evidence="2" type="ORF">Pcinc_012323</name>
</gene>
<dbReference type="AlphaFoldDB" id="A0AAE1KSQ4"/>